<dbReference type="OrthoDB" id="4062651at2759"/>
<dbReference type="EMBL" id="JAABOA010001106">
    <property type="protein sequence ID" value="KAF9582291.1"/>
    <property type="molecule type" value="Genomic_DNA"/>
</dbReference>
<evidence type="ECO:0000313" key="3">
    <source>
        <dbReference type="Proteomes" id="UP000780801"/>
    </source>
</evidence>
<proteinExistence type="predicted"/>
<reference evidence="2" key="1">
    <citation type="journal article" date="2020" name="Fungal Divers.">
        <title>Resolving the Mortierellaceae phylogeny through synthesis of multi-gene phylogenetics and phylogenomics.</title>
        <authorList>
            <person name="Vandepol N."/>
            <person name="Liber J."/>
            <person name="Desiro A."/>
            <person name="Na H."/>
            <person name="Kennedy M."/>
            <person name="Barry K."/>
            <person name="Grigoriev I.V."/>
            <person name="Miller A.N."/>
            <person name="O'Donnell K."/>
            <person name="Stajich J.E."/>
            <person name="Bonito G."/>
        </authorList>
    </citation>
    <scope>NUCLEOTIDE SEQUENCE</scope>
    <source>
        <strain evidence="2">KOD1015</strain>
    </source>
</reference>
<dbReference type="AlphaFoldDB" id="A0A9P6FX23"/>
<keyword evidence="3" id="KW-1185">Reference proteome</keyword>
<name>A0A9P6FX23_9FUNG</name>
<evidence type="ECO:0000256" key="1">
    <source>
        <dbReference type="SAM" id="MobiDB-lite"/>
    </source>
</evidence>
<organism evidence="2 3">
    <name type="scientific">Lunasporangiospora selenospora</name>
    <dbReference type="NCBI Taxonomy" id="979761"/>
    <lineage>
        <taxon>Eukaryota</taxon>
        <taxon>Fungi</taxon>
        <taxon>Fungi incertae sedis</taxon>
        <taxon>Mucoromycota</taxon>
        <taxon>Mortierellomycotina</taxon>
        <taxon>Mortierellomycetes</taxon>
        <taxon>Mortierellales</taxon>
        <taxon>Mortierellaceae</taxon>
        <taxon>Lunasporangiospora</taxon>
    </lineage>
</organism>
<accession>A0A9P6FX23</accession>
<protein>
    <submittedName>
        <fullName evidence="2">Uncharacterized protein</fullName>
    </submittedName>
</protein>
<evidence type="ECO:0000313" key="2">
    <source>
        <dbReference type="EMBL" id="KAF9582291.1"/>
    </source>
</evidence>
<comment type="caution">
    <text evidence="2">The sequence shown here is derived from an EMBL/GenBank/DDBJ whole genome shotgun (WGS) entry which is preliminary data.</text>
</comment>
<feature type="non-terminal residue" evidence="2">
    <location>
        <position position="88"/>
    </location>
</feature>
<gene>
    <name evidence="2" type="ORF">BGW38_000402</name>
</gene>
<sequence>MIAHSPAYSPAPPTSANSGGGNERHDPVTFMVPYGIDPQDVPWLADLVAKQAVLLLDVRQLHDLSLSVSVGPHCALHTARLSASVNDS</sequence>
<dbReference type="Proteomes" id="UP000780801">
    <property type="component" value="Unassembled WGS sequence"/>
</dbReference>
<feature type="region of interest" description="Disordered" evidence="1">
    <location>
        <begin position="1"/>
        <end position="27"/>
    </location>
</feature>